<feature type="transmembrane region" description="Helical" evidence="4">
    <location>
        <begin position="707"/>
        <end position="727"/>
    </location>
</feature>
<name>A0AAN9HUB6_CROPI</name>
<keyword evidence="2" id="KW-0040">ANK repeat</keyword>
<comment type="subcellular location">
    <subcellularLocation>
        <location evidence="1">Cell membrane</location>
        <topology evidence="1">Peripheral membrane protein</topology>
        <orientation evidence="1">Cytoplasmic side</orientation>
    </subcellularLocation>
</comment>
<dbReference type="SUPFAM" id="SSF48403">
    <property type="entry name" value="Ankyrin repeat"/>
    <property type="match status" value="1"/>
</dbReference>
<keyword evidence="7" id="KW-1185">Reference proteome</keyword>
<feature type="compositionally biased region" description="Polar residues" evidence="3">
    <location>
        <begin position="421"/>
        <end position="436"/>
    </location>
</feature>
<protein>
    <recommendedName>
        <fullName evidence="5">PGG domain-containing protein</fullName>
    </recommendedName>
</protein>
<feature type="transmembrane region" description="Helical" evidence="4">
    <location>
        <begin position="333"/>
        <end position="350"/>
    </location>
</feature>
<evidence type="ECO:0000256" key="1">
    <source>
        <dbReference type="ARBA" id="ARBA00004413"/>
    </source>
</evidence>
<dbReference type="InterPro" id="IPR002110">
    <property type="entry name" value="Ankyrin_rpt"/>
</dbReference>
<gene>
    <name evidence="6" type="ORF">RIF29_40430</name>
</gene>
<dbReference type="SMART" id="SM00248">
    <property type="entry name" value="ANK"/>
    <property type="match status" value="6"/>
</dbReference>
<feature type="transmembrane region" description="Helical" evidence="4">
    <location>
        <begin position="630"/>
        <end position="653"/>
    </location>
</feature>
<reference evidence="6 7" key="1">
    <citation type="submission" date="2024-01" db="EMBL/GenBank/DDBJ databases">
        <title>The genomes of 5 underutilized Papilionoideae crops provide insights into root nodulation and disease resistanc.</title>
        <authorList>
            <person name="Yuan L."/>
        </authorList>
    </citation>
    <scope>NUCLEOTIDE SEQUENCE [LARGE SCALE GENOMIC DNA]</scope>
    <source>
        <strain evidence="6">ZHUSHIDOU_FW_LH</strain>
        <tissue evidence="6">Leaf</tissue>
    </source>
</reference>
<dbReference type="Proteomes" id="UP001372338">
    <property type="component" value="Unassembled WGS sequence"/>
</dbReference>
<proteinExistence type="predicted"/>
<evidence type="ECO:0000256" key="4">
    <source>
        <dbReference type="SAM" id="Phobius"/>
    </source>
</evidence>
<dbReference type="PANTHER" id="PTHR24177:SF103">
    <property type="entry name" value="PGG DOMAIN-CONTAINING PROTEIN"/>
    <property type="match status" value="1"/>
</dbReference>
<comment type="caution">
    <text evidence="6">The sequence shown here is derived from an EMBL/GenBank/DDBJ whole genome shotgun (WGS) entry which is preliminary data.</text>
</comment>
<dbReference type="PANTHER" id="PTHR24177">
    <property type="entry name" value="CASKIN"/>
    <property type="match status" value="1"/>
</dbReference>
<feature type="transmembrane region" description="Helical" evidence="4">
    <location>
        <begin position="591"/>
        <end position="610"/>
    </location>
</feature>
<feature type="repeat" description="ANK" evidence="2">
    <location>
        <begin position="38"/>
        <end position="70"/>
    </location>
</feature>
<evidence type="ECO:0000313" key="6">
    <source>
        <dbReference type="EMBL" id="KAK7245583.1"/>
    </source>
</evidence>
<evidence type="ECO:0000256" key="3">
    <source>
        <dbReference type="SAM" id="MobiDB-lite"/>
    </source>
</evidence>
<dbReference type="GO" id="GO:0005886">
    <property type="term" value="C:plasma membrane"/>
    <property type="evidence" value="ECO:0007669"/>
    <property type="project" value="UniProtKB-SubCell"/>
</dbReference>
<dbReference type="Gene3D" id="1.25.40.20">
    <property type="entry name" value="Ankyrin repeat-containing domain"/>
    <property type="match status" value="3"/>
</dbReference>
<dbReference type="PROSITE" id="PS50088">
    <property type="entry name" value="ANK_REPEAT"/>
    <property type="match status" value="1"/>
</dbReference>
<keyword evidence="4" id="KW-1133">Transmembrane helix</keyword>
<dbReference type="AlphaFoldDB" id="A0AAN9HUB6"/>
<evidence type="ECO:0000256" key="2">
    <source>
        <dbReference type="PROSITE-ProRule" id="PRU00023"/>
    </source>
</evidence>
<sequence>MENINKYLFKICMNGEWNKVIETYMVDKRAHKATITRSGDTAMHAAVCDGQEEVVEQLVNNIINSEQQEALQIQNVRGNTALHFAASMGSVRMCQHIAKVNPSSLICIRNDDGETPLFLAALHGRKQAFLCLHHLYHSRDRNIPINYSNCRRNDGDTILHCAIAGNYFELAFQIIHLYEDLANSKNKDGLSPLHVLASKPSSFGSGSRLGRFERVVYEGLPIKNLEVDPNCEQLCQRTNEDKISYPENYQTFVDMLRVMRKLTNIVTYKFPLKGFLSKMFARKDQIRTRTVDLEATEKIANKPNGAETKSSESEATAWSHPLFPANYSCCLDFFMFVFLVMLVIFGKGSSRLNQIRRKKEKHVWSVQIMNELLKRASMYAYDEYHETKPHPESGDNFRESSASYSSEIFVEGDDAFIPEQHQPSTTKGEAMQQNKGNDNDKVETPILIAAKNGVTEMVEKILELFPLAVHDMDADKKNIVLLAVENRQSHLYEFLLKRNNQNLFMKVDNEGNSALHLAAKLGRYKPWLIPGAALQMHWEIKWYLFVRGSMPPHFFIKYNRKKQTPREIFSETHKDLLKSGGEWLIKTSESCSFVSVLIATVAFATSASIPGGVRSDTGHPTLEEKPAFNVFALSALMALCCAVTAVVVFLSLLTSRQEAQDFGDSLPRKLIVGLTSLFMSIACMLVAFCAGHLFVLKDNLVYAAYPIYGVSLIPVTLFALAQFPLYFDLIWATFRKVPMSGYKTTHL</sequence>
<dbReference type="InterPro" id="IPR026961">
    <property type="entry name" value="PGG_dom"/>
</dbReference>
<dbReference type="Pfam" id="PF13962">
    <property type="entry name" value="PGG"/>
    <property type="match status" value="1"/>
</dbReference>
<keyword evidence="4" id="KW-0472">Membrane</keyword>
<dbReference type="EMBL" id="JAYWIO010000008">
    <property type="protein sequence ID" value="KAK7245583.1"/>
    <property type="molecule type" value="Genomic_DNA"/>
</dbReference>
<feature type="transmembrane region" description="Helical" evidence="4">
    <location>
        <begin position="674"/>
        <end position="695"/>
    </location>
</feature>
<keyword evidence="4" id="KW-0812">Transmembrane</keyword>
<dbReference type="FunFam" id="1.25.40.20:FF:000545">
    <property type="entry name" value="Serine/threonine-protein phosphatase 6 regulatory ankyrin repeat subunit A"/>
    <property type="match status" value="1"/>
</dbReference>
<feature type="region of interest" description="Disordered" evidence="3">
    <location>
        <begin position="420"/>
        <end position="439"/>
    </location>
</feature>
<feature type="domain" description="PGG" evidence="5">
    <location>
        <begin position="582"/>
        <end position="694"/>
    </location>
</feature>
<accession>A0AAN9HUB6</accession>
<organism evidence="6 7">
    <name type="scientific">Crotalaria pallida</name>
    <name type="common">Smooth rattlebox</name>
    <name type="synonym">Crotalaria striata</name>
    <dbReference type="NCBI Taxonomy" id="3830"/>
    <lineage>
        <taxon>Eukaryota</taxon>
        <taxon>Viridiplantae</taxon>
        <taxon>Streptophyta</taxon>
        <taxon>Embryophyta</taxon>
        <taxon>Tracheophyta</taxon>
        <taxon>Spermatophyta</taxon>
        <taxon>Magnoliopsida</taxon>
        <taxon>eudicotyledons</taxon>
        <taxon>Gunneridae</taxon>
        <taxon>Pentapetalae</taxon>
        <taxon>rosids</taxon>
        <taxon>fabids</taxon>
        <taxon>Fabales</taxon>
        <taxon>Fabaceae</taxon>
        <taxon>Papilionoideae</taxon>
        <taxon>50 kb inversion clade</taxon>
        <taxon>genistoids sensu lato</taxon>
        <taxon>core genistoids</taxon>
        <taxon>Crotalarieae</taxon>
        <taxon>Crotalaria</taxon>
    </lineage>
</organism>
<evidence type="ECO:0000259" key="5">
    <source>
        <dbReference type="Pfam" id="PF13962"/>
    </source>
</evidence>
<evidence type="ECO:0000313" key="7">
    <source>
        <dbReference type="Proteomes" id="UP001372338"/>
    </source>
</evidence>
<dbReference type="Pfam" id="PF00023">
    <property type="entry name" value="Ank"/>
    <property type="match status" value="1"/>
</dbReference>
<dbReference type="InterPro" id="IPR036770">
    <property type="entry name" value="Ankyrin_rpt-contain_sf"/>
</dbReference>
<dbReference type="Pfam" id="PF12796">
    <property type="entry name" value="Ank_2"/>
    <property type="match status" value="2"/>
</dbReference>